<sequence length="170" mass="19358">MSADEVNVRLDSGKIYRLKTPFVGKYGEDRIVLNLGICDLRPTSTVDFCKITLLDQNNSAQFEININRRDGTVIMRCPILGSTTPIKTYSLRDYFRQGVVNTIEINLVEFVWQGQIPIGGYYIKTPIRPIEAQLPAFSPTQSIKFEVSDSDRLTRQSYVSMSHYIPWGSQ</sequence>
<gene>
    <name evidence="1" type="ORF">H072_8662</name>
</gene>
<accession>S8BEF5</accession>
<evidence type="ECO:0000313" key="1">
    <source>
        <dbReference type="EMBL" id="EPS37643.1"/>
    </source>
</evidence>
<dbReference type="Proteomes" id="UP000015100">
    <property type="component" value="Unassembled WGS sequence"/>
</dbReference>
<reference evidence="2" key="2">
    <citation type="submission" date="2013-04" db="EMBL/GenBank/DDBJ databases">
        <title>Genomic mechanisms accounting for the adaptation to parasitism in nematode-trapping fungi.</title>
        <authorList>
            <person name="Ahren D.G."/>
        </authorList>
    </citation>
    <scope>NUCLEOTIDE SEQUENCE [LARGE SCALE GENOMIC DNA]</scope>
    <source>
        <strain evidence="2">CBS 200.50</strain>
    </source>
</reference>
<name>S8BEF5_DACHA</name>
<reference evidence="1 2" key="1">
    <citation type="journal article" date="2013" name="PLoS Genet.">
        <title>Genomic mechanisms accounting for the adaptation to parasitism in nematode-trapping fungi.</title>
        <authorList>
            <person name="Meerupati T."/>
            <person name="Andersson K.M."/>
            <person name="Friman E."/>
            <person name="Kumar D."/>
            <person name="Tunlid A."/>
            <person name="Ahren D."/>
        </authorList>
    </citation>
    <scope>NUCLEOTIDE SEQUENCE [LARGE SCALE GENOMIC DNA]</scope>
    <source>
        <strain evidence="1 2">CBS 200.50</strain>
    </source>
</reference>
<keyword evidence="2" id="KW-1185">Reference proteome</keyword>
<dbReference type="AlphaFoldDB" id="S8BEF5"/>
<dbReference type="EMBL" id="AQGS01000616">
    <property type="protein sequence ID" value="EPS37643.1"/>
    <property type="molecule type" value="Genomic_DNA"/>
</dbReference>
<protein>
    <submittedName>
        <fullName evidence="1">Uncharacterized protein</fullName>
    </submittedName>
</protein>
<evidence type="ECO:0000313" key="2">
    <source>
        <dbReference type="Proteomes" id="UP000015100"/>
    </source>
</evidence>
<organism evidence="1 2">
    <name type="scientific">Dactylellina haptotyla (strain CBS 200.50)</name>
    <name type="common">Nematode-trapping fungus</name>
    <name type="synonym">Monacrosporium haptotylum</name>
    <dbReference type="NCBI Taxonomy" id="1284197"/>
    <lineage>
        <taxon>Eukaryota</taxon>
        <taxon>Fungi</taxon>
        <taxon>Dikarya</taxon>
        <taxon>Ascomycota</taxon>
        <taxon>Pezizomycotina</taxon>
        <taxon>Orbiliomycetes</taxon>
        <taxon>Orbiliales</taxon>
        <taxon>Orbiliaceae</taxon>
        <taxon>Dactylellina</taxon>
    </lineage>
</organism>
<proteinExistence type="predicted"/>
<comment type="caution">
    <text evidence="1">The sequence shown here is derived from an EMBL/GenBank/DDBJ whole genome shotgun (WGS) entry which is preliminary data.</text>
</comment>
<dbReference type="HOGENOM" id="CLU_1570595_0_0_1"/>